<keyword evidence="4 11" id="KW-0963">Cytoplasm</keyword>
<dbReference type="InterPro" id="IPR022775">
    <property type="entry name" value="AP_mu_sigma_su"/>
</dbReference>
<dbReference type="GO" id="GO:0006891">
    <property type="term" value="P:intra-Golgi vesicle-mediated transport"/>
    <property type="evidence" value="ECO:0007669"/>
    <property type="project" value="TreeGrafter"/>
</dbReference>
<evidence type="ECO:0000256" key="5">
    <source>
        <dbReference type="ARBA" id="ARBA00022892"/>
    </source>
</evidence>
<dbReference type="Proteomes" id="UP000694906">
    <property type="component" value="Unplaced"/>
</dbReference>
<dbReference type="FunFam" id="3.30.450.60:FF:000008">
    <property type="entry name" value="Coatomer subunit zeta-1 isoform 1"/>
    <property type="match status" value="1"/>
</dbReference>
<evidence type="ECO:0000259" key="13">
    <source>
        <dbReference type="Pfam" id="PF01217"/>
    </source>
</evidence>
<keyword evidence="8 11" id="KW-0472">Membrane</keyword>
<accession>A0AAX6REL5</accession>
<reference evidence="15" key="1">
    <citation type="submission" date="2025-08" db="UniProtKB">
        <authorList>
            <consortium name="RefSeq"/>
        </authorList>
    </citation>
    <scope>IDENTIFICATION</scope>
</reference>
<dbReference type="GO" id="GO:0000139">
    <property type="term" value="C:Golgi membrane"/>
    <property type="evidence" value="ECO:0007669"/>
    <property type="project" value="UniProtKB-SubCell"/>
</dbReference>
<dbReference type="Pfam" id="PF01217">
    <property type="entry name" value="Clat_adaptor_s"/>
    <property type="match status" value="1"/>
</dbReference>
<evidence type="ECO:0000256" key="9">
    <source>
        <dbReference type="ARBA" id="ARBA00023329"/>
    </source>
</evidence>
<dbReference type="GO" id="GO:0030126">
    <property type="term" value="C:COPI vesicle coat"/>
    <property type="evidence" value="ECO:0007669"/>
    <property type="project" value="UniProtKB-UniRule"/>
</dbReference>
<dbReference type="AlphaFoldDB" id="A0AAX6REL5"/>
<keyword evidence="9 11" id="KW-0968">Cytoplasmic vesicle</keyword>
<comment type="subunit">
    <text evidence="11">Oligomeric complex that consists of at least the alpha, beta, beta', gamma, delta, epsilon and zeta subunits.</text>
</comment>
<dbReference type="PANTHER" id="PTHR11043">
    <property type="entry name" value="ZETA-COAT PROTEIN"/>
    <property type="match status" value="1"/>
</dbReference>
<feature type="region of interest" description="Disordered" evidence="12">
    <location>
        <begin position="1"/>
        <end position="35"/>
    </location>
</feature>
<proteinExistence type="inferred from homology"/>
<dbReference type="InterPro" id="IPR011012">
    <property type="entry name" value="Longin-like_dom_sf"/>
</dbReference>
<evidence type="ECO:0000313" key="14">
    <source>
        <dbReference type="Proteomes" id="UP000694906"/>
    </source>
</evidence>
<evidence type="ECO:0000256" key="8">
    <source>
        <dbReference type="ARBA" id="ARBA00023136"/>
    </source>
</evidence>
<dbReference type="SUPFAM" id="SSF64356">
    <property type="entry name" value="SNARE-like"/>
    <property type="match status" value="1"/>
</dbReference>
<dbReference type="Gene3D" id="3.30.450.60">
    <property type="match status" value="1"/>
</dbReference>
<dbReference type="PANTHER" id="PTHR11043:SF4">
    <property type="entry name" value="COATOMER SUBUNIT ZETA-2"/>
    <property type="match status" value="1"/>
</dbReference>
<name>A0AAX6REL5_HETGA</name>
<feature type="compositionally biased region" description="Basic and acidic residues" evidence="12">
    <location>
        <begin position="1"/>
        <end position="12"/>
    </location>
</feature>
<dbReference type="CTD" id="51226"/>
<keyword evidence="5 11" id="KW-0931">ER-Golgi transport</keyword>
<evidence type="ECO:0000256" key="11">
    <source>
        <dbReference type="RuleBase" id="RU366053"/>
    </source>
</evidence>
<keyword evidence="14" id="KW-1185">Reference proteome</keyword>
<keyword evidence="3 11" id="KW-0813">Transport</keyword>
<dbReference type="GeneID" id="101703086"/>
<evidence type="ECO:0000256" key="3">
    <source>
        <dbReference type="ARBA" id="ARBA00022448"/>
    </source>
</evidence>
<keyword evidence="7 11" id="KW-0333">Golgi apparatus</keyword>
<feature type="domain" description="AP complex mu/sigma subunit" evidence="13">
    <location>
        <begin position="45"/>
        <end position="182"/>
    </location>
</feature>
<comment type="subcellular location">
    <subcellularLocation>
        <location evidence="11">Cytoplasm</location>
    </subcellularLocation>
    <subcellularLocation>
        <location evidence="1 11">Golgi apparatus membrane</location>
        <topology evidence="1 11">Peripheral membrane protein</topology>
        <orientation evidence="1 11">Cytoplasmic side</orientation>
    </subcellularLocation>
    <subcellularLocation>
        <location evidence="11">Cytoplasmic vesicle</location>
        <location evidence="11">COPI-coated vesicle membrane</location>
        <topology evidence="11">Peripheral membrane protein</topology>
        <orientation evidence="11">Cytoplasmic side</orientation>
    </subcellularLocation>
</comment>
<protein>
    <recommendedName>
        <fullName evidence="11">Coatomer subunit zeta</fullName>
    </recommendedName>
</protein>
<dbReference type="GO" id="GO:0006890">
    <property type="term" value="P:retrograde vesicle-mediated transport, Golgi to endoplasmic reticulum"/>
    <property type="evidence" value="ECO:0007669"/>
    <property type="project" value="UniProtKB-UniRule"/>
</dbReference>
<dbReference type="RefSeq" id="XP_021095801.1">
    <property type="nucleotide sequence ID" value="XM_021240142.1"/>
</dbReference>
<evidence type="ECO:0000256" key="1">
    <source>
        <dbReference type="ARBA" id="ARBA00004255"/>
    </source>
</evidence>
<evidence type="ECO:0000256" key="10">
    <source>
        <dbReference type="ARBA" id="ARBA00045555"/>
    </source>
</evidence>
<dbReference type="CDD" id="cd14829">
    <property type="entry name" value="Zeta-COP"/>
    <property type="match status" value="1"/>
</dbReference>
<evidence type="ECO:0000256" key="4">
    <source>
        <dbReference type="ARBA" id="ARBA00022490"/>
    </source>
</evidence>
<organism evidence="14 15">
    <name type="scientific">Heterocephalus glaber</name>
    <name type="common">Naked mole rat</name>
    <dbReference type="NCBI Taxonomy" id="10181"/>
    <lineage>
        <taxon>Eukaryota</taxon>
        <taxon>Metazoa</taxon>
        <taxon>Chordata</taxon>
        <taxon>Craniata</taxon>
        <taxon>Vertebrata</taxon>
        <taxon>Euteleostomi</taxon>
        <taxon>Mammalia</taxon>
        <taxon>Eutheria</taxon>
        <taxon>Euarchontoglires</taxon>
        <taxon>Glires</taxon>
        <taxon>Rodentia</taxon>
        <taxon>Hystricomorpha</taxon>
        <taxon>Bathyergidae</taxon>
        <taxon>Heterocephalus</taxon>
    </lineage>
</organism>
<comment type="function">
    <text evidence="10">The coatomer is a cytosolic protein complex that binds to dilysine motifs and reversibly associates with Golgi non-clathrin-coated vesicles, which further mediate biosynthetic protein transport from the ER, via the Golgi up to the trans Golgi network. Coatomer complex is required for budding from Golgi membranes, and is essential for the retrograde Golgi-to-ER transport of dilysine-tagged proteins. The zeta subunit may be involved in regulating the coat assembly and, hence, the rate of biosynthetic protein transport due to its association-dissociation properties with the coatomer complex.</text>
</comment>
<evidence type="ECO:0000256" key="7">
    <source>
        <dbReference type="ARBA" id="ARBA00023034"/>
    </source>
</evidence>
<evidence type="ECO:0000313" key="15">
    <source>
        <dbReference type="RefSeq" id="XP_021095801.1"/>
    </source>
</evidence>
<comment type="similarity">
    <text evidence="2 11">Belongs to the adaptor complexes small subunit family.</text>
</comment>
<dbReference type="InterPro" id="IPR039652">
    <property type="entry name" value="Coatomer_zeta"/>
</dbReference>
<gene>
    <name evidence="15" type="primary">Copz2</name>
</gene>
<dbReference type="GO" id="GO:0006886">
    <property type="term" value="P:intracellular protein transport"/>
    <property type="evidence" value="ECO:0007669"/>
    <property type="project" value="TreeGrafter"/>
</dbReference>
<evidence type="ECO:0000256" key="6">
    <source>
        <dbReference type="ARBA" id="ARBA00022927"/>
    </source>
</evidence>
<keyword evidence="6 11" id="KW-0653">Protein transport</keyword>
<evidence type="ECO:0000256" key="12">
    <source>
        <dbReference type="SAM" id="MobiDB-lite"/>
    </source>
</evidence>
<sequence length="244" mass="26993">MQRPEAWPRPHPGDGAAGTQARIPAPPAQAGEPSGLRLQEPSLYTIKAVFILDNDGRRLLAKYYDDTFPSSKEQVIFEKNVFNKTSRTDSEIAFLGGMTIVYKSSMDLFLYVVGSSQENELILMSVLICLFESLSHILRRNVEKRWLLENLDGAFLVLDEIVDGGVILESDPQQVVQKVNFRVDDSGLVEQSVAQVSLLRLTLLLWSPTPGTNSSSSFGRSAEGGPGQLVLQSAKEQIKWSLLK</sequence>
<evidence type="ECO:0000256" key="2">
    <source>
        <dbReference type="ARBA" id="ARBA00006972"/>
    </source>
</evidence>